<name>I4YCL0_WALMC</name>
<evidence type="ECO:0000256" key="8">
    <source>
        <dbReference type="ARBA" id="ARBA00046432"/>
    </source>
</evidence>
<evidence type="ECO:0000313" key="11">
    <source>
        <dbReference type="EMBL" id="EIM21702.1"/>
    </source>
</evidence>
<evidence type="ECO:0000256" key="2">
    <source>
        <dbReference type="ARBA" id="ARBA00007251"/>
    </source>
</evidence>
<evidence type="ECO:0000256" key="10">
    <source>
        <dbReference type="SAM" id="MobiDB-lite"/>
    </source>
</evidence>
<dbReference type="GO" id="GO:0003743">
    <property type="term" value="F:translation initiation factor activity"/>
    <property type="evidence" value="ECO:0007669"/>
    <property type="project" value="UniProtKB-KW"/>
</dbReference>
<dbReference type="FunCoup" id="I4YCL0">
    <property type="interactions" value="478"/>
</dbReference>
<dbReference type="GO" id="GO:0016740">
    <property type="term" value="F:transferase activity"/>
    <property type="evidence" value="ECO:0007669"/>
    <property type="project" value="UniProtKB-KW"/>
</dbReference>
<dbReference type="eggNOG" id="KOG1467">
    <property type="taxonomic scope" value="Eukaryota"/>
</dbReference>
<evidence type="ECO:0000256" key="9">
    <source>
        <dbReference type="RuleBase" id="RU003814"/>
    </source>
</evidence>
<dbReference type="InterPro" id="IPR042529">
    <property type="entry name" value="IF_2B-like_C"/>
</dbReference>
<evidence type="ECO:0000256" key="6">
    <source>
        <dbReference type="ARBA" id="ARBA00044147"/>
    </source>
</evidence>
<protein>
    <recommendedName>
        <fullName evidence="6">Translation initiation factor eIF2B subunit delta</fullName>
    </recommendedName>
    <alternativeName>
        <fullName evidence="7">eIF2B GDP-GTP exchange factor subunit delta</fullName>
    </alternativeName>
</protein>
<dbReference type="InParanoid" id="I4YCL0"/>
<dbReference type="AlphaFoldDB" id="I4YCL0"/>
<accession>I4YCL0</accession>
<dbReference type="InterPro" id="IPR037171">
    <property type="entry name" value="NagB/RpiA_transferase-like"/>
</dbReference>
<dbReference type="InterPro" id="IPR000649">
    <property type="entry name" value="IF-2B-related"/>
</dbReference>
<dbReference type="STRING" id="671144.I4YCL0"/>
<evidence type="ECO:0000256" key="3">
    <source>
        <dbReference type="ARBA" id="ARBA00022490"/>
    </source>
</evidence>
<dbReference type="OrthoDB" id="10254737at2759"/>
<dbReference type="KEGG" id="wse:WALSEDRAFT_60383"/>
<dbReference type="Pfam" id="PF01008">
    <property type="entry name" value="IF-2B"/>
    <property type="match status" value="1"/>
</dbReference>
<keyword evidence="11" id="KW-0808">Transferase</keyword>
<dbReference type="GO" id="GO:0005829">
    <property type="term" value="C:cytosol"/>
    <property type="evidence" value="ECO:0007669"/>
    <property type="project" value="UniProtKB-SubCell"/>
</dbReference>
<dbReference type="EMBL" id="JH668231">
    <property type="protein sequence ID" value="EIM21702.1"/>
    <property type="molecule type" value="Genomic_DNA"/>
</dbReference>
<evidence type="ECO:0000256" key="1">
    <source>
        <dbReference type="ARBA" id="ARBA00004514"/>
    </source>
</evidence>
<evidence type="ECO:0000313" key="12">
    <source>
        <dbReference type="Proteomes" id="UP000005242"/>
    </source>
</evidence>
<comment type="similarity">
    <text evidence="2 9">Belongs to the eIF-2B alpha/beta/delta subunits family.</text>
</comment>
<feature type="compositionally biased region" description="Basic and acidic residues" evidence="10">
    <location>
        <begin position="19"/>
        <end position="31"/>
    </location>
</feature>
<proteinExistence type="inferred from homology"/>
<sequence length="391" mass="42437">MSEAKQKKINQKSERRKQKVEARGGGERPEHTQQASQHHGSVKSDGGSVVNSTAPVATTASPFKHLHKSPNTIVKPENVHPQISRLGSLLSNFSIVGANARTLALMSGLKLVIGSYNTPAGTTLSRNLLSVISPQISHLESCRPKSLSNGSAIRWLKLQIANIDPDMDDNDARNHLCMLIDCYVRDRITLADDEIVKNTLSKLSSTVQTTILVYARSSIVEKTLIEAKKAGKMLSVIIVDSKPLNEGKNLLTRLTDMGVECTYAHLSALPSLLPNINMTLLGAHAILANGALYSRVGNASVALLSKLHNVPVYALAESYKFVDRMMLDSITTNEISPPDLFELDVNGLGQNVRQESLLYDVTPPKLLEAIISEVGIHPPSSVSGLMFRARA</sequence>
<dbReference type="OMA" id="MRDYVIC"/>
<dbReference type="HOGENOM" id="CLU_016218_3_1_1"/>
<dbReference type="SUPFAM" id="SSF100950">
    <property type="entry name" value="NagB/RpiA/CoA transferase-like"/>
    <property type="match status" value="1"/>
</dbReference>
<keyword evidence="5" id="KW-0648">Protein biosynthesis</keyword>
<dbReference type="GeneID" id="18473922"/>
<feature type="compositionally biased region" description="Basic residues" evidence="10">
    <location>
        <begin position="7"/>
        <end position="18"/>
    </location>
</feature>
<keyword evidence="12" id="KW-1185">Reference proteome</keyword>
<keyword evidence="3" id="KW-0963">Cytoplasm</keyword>
<dbReference type="PANTHER" id="PTHR10233">
    <property type="entry name" value="TRANSLATION INITIATION FACTOR EIF-2B"/>
    <property type="match status" value="1"/>
</dbReference>
<dbReference type="RefSeq" id="XP_006958386.1">
    <property type="nucleotide sequence ID" value="XM_006958324.1"/>
</dbReference>
<evidence type="ECO:0000256" key="4">
    <source>
        <dbReference type="ARBA" id="ARBA00022540"/>
    </source>
</evidence>
<evidence type="ECO:0000256" key="7">
    <source>
        <dbReference type="ARBA" id="ARBA00044356"/>
    </source>
</evidence>
<organism evidence="11 12">
    <name type="scientific">Wallemia mellicola (strain ATCC MYA-4683 / CBS 633.66)</name>
    <name type="common">Wallemia sebi (CBS 633.66)</name>
    <dbReference type="NCBI Taxonomy" id="671144"/>
    <lineage>
        <taxon>Eukaryota</taxon>
        <taxon>Fungi</taxon>
        <taxon>Dikarya</taxon>
        <taxon>Basidiomycota</taxon>
        <taxon>Wallemiomycotina</taxon>
        <taxon>Wallemiomycetes</taxon>
        <taxon>Wallemiales</taxon>
        <taxon>Wallemiaceae</taxon>
        <taxon>Wallemia</taxon>
    </lineage>
</organism>
<comment type="subunit">
    <text evidence="8">Component of the translation initiation factor 2B (eIF2B) complex which is a heterodecamer of two sets of five different subunits: alpha, beta, gamma, delta and epsilon. Subunits alpha, beta and delta comprise a regulatory subcomplex and subunits epsilon and gamma comprise a catalytic subcomplex. Within the complex, the hexameric regulatory complex resides at the center, with the two heterodimeric catalytic subcomplexes bound on opposite sides.</text>
</comment>
<keyword evidence="4" id="KW-0396">Initiation factor</keyword>
<evidence type="ECO:0000256" key="5">
    <source>
        <dbReference type="ARBA" id="ARBA00022917"/>
    </source>
</evidence>
<comment type="subcellular location">
    <subcellularLocation>
        <location evidence="1">Cytoplasm</location>
        <location evidence="1">Cytosol</location>
    </subcellularLocation>
</comment>
<dbReference type="Gene3D" id="3.40.50.10470">
    <property type="entry name" value="Translation initiation factor eif-2b, domain 2"/>
    <property type="match status" value="1"/>
</dbReference>
<dbReference type="Proteomes" id="UP000005242">
    <property type="component" value="Unassembled WGS sequence"/>
</dbReference>
<reference evidence="11 12" key="1">
    <citation type="journal article" date="2012" name="Fungal Genet. Biol.">
        <title>The genome of the xerotolerant mold Wallemia sebi reveals adaptations to osmotic stress and suggests cryptic sexual reproduction.</title>
        <authorList>
            <person name="Padamsee M."/>
            <person name="Kumar T.K.A."/>
            <person name="Riley R."/>
            <person name="Binder M."/>
            <person name="Boyd A."/>
            <person name="Calvo A.M."/>
            <person name="Furukawa K."/>
            <person name="Hesse C."/>
            <person name="Hohmann S."/>
            <person name="James T.Y."/>
            <person name="LaButti K."/>
            <person name="Lapidus A."/>
            <person name="Lindquist E."/>
            <person name="Lucas S."/>
            <person name="Miller K."/>
            <person name="Shantappa S."/>
            <person name="Grigoriev I.V."/>
            <person name="Hibbett D.S."/>
            <person name="McLaughlin D.J."/>
            <person name="Spatafora J.W."/>
            <person name="Aime M.C."/>
        </authorList>
    </citation>
    <scope>NUCLEOTIDE SEQUENCE [LARGE SCALE GENOMIC DNA]</scope>
    <source>
        <strain evidence="12">ATCC MYA-4683 / CBS 633.66</strain>
    </source>
</reference>
<dbReference type="PANTHER" id="PTHR10233:SF14">
    <property type="entry name" value="TRANSLATION INITIATION FACTOR EIF-2B SUBUNIT DELTA"/>
    <property type="match status" value="1"/>
</dbReference>
<feature type="region of interest" description="Disordered" evidence="10">
    <location>
        <begin position="1"/>
        <end position="53"/>
    </location>
</feature>
<gene>
    <name evidence="11" type="ORF">WALSEDRAFT_60383</name>
</gene>